<dbReference type="AlphaFoldDB" id="A0A3M7TP87"/>
<reference evidence="2 3" key="1">
    <citation type="submission" date="2018-10" db="EMBL/GenBank/DDBJ databases">
        <title>Bacillus Keqinensis sp. nov., a moderately halophilic bacterium isolated from a saline-alkaline lake.</title>
        <authorList>
            <person name="Wang H."/>
        </authorList>
    </citation>
    <scope>NUCLEOTIDE SEQUENCE [LARGE SCALE GENOMIC DNA]</scope>
    <source>
        <strain evidence="2 3">KQ-3</strain>
    </source>
</reference>
<dbReference type="EMBL" id="RHIB01000002">
    <property type="protein sequence ID" value="RNA67446.1"/>
    <property type="molecule type" value="Genomic_DNA"/>
</dbReference>
<feature type="region of interest" description="Disordered" evidence="1">
    <location>
        <begin position="40"/>
        <end position="84"/>
    </location>
</feature>
<protein>
    <submittedName>
        <fullName evidence="2">Uncharacterized protein</fullName>
    </submittedName>
</protein>
<feature type="compositionally biased region" description="Polar residues" evidence="1">
    <location>
        <begin position="47"/>
        <end position="60"/>
    </location>
</feature>
<comment type="caution">
    <text evidence="2">The sequence shown here is derived from an EMBL/GenBank/DDBJ whole genome shotgun (WGS) entry which is preliminary data.</text>
</comment>
<name>A0A3M7TP87_9BACI</name>
<sequence length="84" mass="9585">MELFTFISGNLLFHSANTKRVKRNKEEKTMKRPKNEVMYDGDLQGTEEFSQELSPRSSGSAKAIQEAWGPAAEKTKSYRKKEAD</sequence>
<proteinExistence type="predicted"/>
<feature type="compositionally biased region" description="Basic and acidic residues" evidence="1">
    <location>
        <begin position="73"/>
        <end position="84"/>
    </location>
</feature>
<evidence type="ECO:0000313" key="3">
    <source>
        <dbReference type="Proteomes" id="UP000278746"/>
    </source>
</evidence>
<evidence type="ECO:0000256" key="1">
    <source>
        <dbReference type="SAM" id="MobiDB-lite"/>
    </source>
</evidence>
<accession>A0A3M7TP87</accession>
<evidence type="ECO:0000313" key="2">
    <source>
        <dbReference type="EMBL" id="RNA67446.1"/>
    </source>
</evidence>
<gene>
    <name evidence="2" type="ORF">EBO34_11965</name>
</gene>
<organism evidence="2 3">
    <name type="scientific">Alteribacter keqinensis</name>
    <dbReference type="NCBI Taxonomy" id="2483800"/>
    <lineage>
        <taxon>Bacteria</taxon>
        <taxon>Bacillati</taxon>
        <taxon>Bacillota</taxon>
        <taxon>Bacilli</taxon>
        <taxon>Bacillales</taxon>
        <taxon>Bacillaceae</taxon>
        <taxon>Alteribacter</taxon>
    </lineage>
</organism>
<keyword evidence="3" id="KW-1185">Reference proteome</keyword>
<dbReference type="Proteomes" id="UP000278746">
    <property type="component" value="Unassembled WGS sequence"/>
</dbReference>